<proteinExistence type="predicted"/>
<evidence type="ECO:0000313" key="3">
    <source>
        <dbReference type="Proteomes" id="UP000823641"/>
    </source>
</evidence>
<evidence type="ECO:0000259" key="1">
    <source>
        <dbReference type="Pfam" id="PF13020"/>
    </source>
</evidence>
<dbReference type="Proteomes" id="UP000823641">
    <property type="component" value="Unassembled WGS sequence"/>
</dbReference>
<evidence type="ECO:0000313" key="2">
    <source>
        <dbReference type="EMBL" id="MBO8460636.1"/>
    </source>
</evidence>
<feature type="domain" description="Protein NO VEIN C-terminal" evidence="1">
    <location>
        <begin position="207"/>
        <end position="298"/>
    </location>
</feature>
<name>A0A9D9N4X2_9BACT</name>
<protein>
    <submittedName>
        <fullName evidence="2">DUF3883 domain-containing protein</fullName>
    </submittedName>
</protein>
<sequence>MFFFFFNIENRIGLKKLSDADLGKSVKSNQTHIGLYNDVLTFLGNNVVTSAMLIYGNYCQLLDCYFDRIENPDGTFRSPKIRLGGNDSDSIVHKIREFAAQKPNEEWYILWSGLDNKDLVFWLINNKSEDFRFIKDLISSKVKIITGNDIEYENLRNIIVNKINQASLDIQKDIEIVAEVGDISKKYKAFDIEKAKRNLALIGKRGEELVNAHLERELSAQRISSFEWLNKSKESGLPYDFILNDHRANKQYIDVKSTRFDFNQNIVFSSQEANFVNEMPCNESYSVYRIFSMNEADGILRICNNCSAYMTELNKSISVFKQDISRSKTLLLNMNLSVKPADCFMNIQEPIIL</sequence>
<dbReference type="EMBL" id="JADIMG010000093">
    <property type="protein sequence ID" value="MBO8460636.1"/>
    <property type="molecule type" value="Genomic_DNA"/>
</dbReference>
<comment type="caution">
    <text evidence="2">The sequence shown here is derived from an EMBL/GenBank/DDBJ whole genome shotgun (WGS) entry which is preliminary data.</text>
</comment>
<reference evidence="2" key="1">
    <citation type="submission" date="2020-10" db="EMBL/GenBank/DDBJ databases">
        <authorList>
            <person name="Gilroy R."/>
        </authorList>
    </citation>
    <scope>NUCLEOTIDE SEQUENCE</scope>
    <source>
        <strain evidence="2">G3-3990</strain>
    </source>
</reference>
<dbReference type="Pfam" id="PF13020">
    <property type="entry name" value="NOV_C"/>
    <property type="match status" value="1"/>
</dbReference>
<organism evidence="2 3">
    <name type="scientific">Candidatus Gallipaludibacter merdavium</name>
    <dbReference type="NCBI Taxonomy" id="2840839"/>
    <lineage>
        <taxon>Bacteria</taxon>
        <taxon>Pseudomonadati</taxon>
        <taxon>Bacteroidota</taxon>
        <taxon>Bacteroidia</taxon>
        <taxon>Bacteroidales</taxon>
        <taxon>Candidatus Gallipaludibacter</taxon>
    </lineage>
</organism>
<reference evidence="2" key="2">
    <citation type="journal article" date="2021" name="PeerJ">
        <title>Extensive microbial diversity within the chicken gut microbiome revealed by metagenomics and culture.</title>
        <authorList>
            <person name="Gilroy R."/>
            <person name="Ravi A."/>
            <person name="Getino M."/>
            <person name="Pursley I."/>
            <person name="Horton D.L."/>
            <person name="Alikhan N.F."/>
            <person name="Baker D."/>
            <person name="Gharbi K."/>
            <person name="Hall N."/>
            <person name="Watson M."/>
            <person name="Adriaenssens E.M."/>
            <person name="Foster-Nyarko E."/>
            <person name="Jarju S."/>
            <person name="Secka A."/>
            <person name="Antonio M."/>
            <person name="Oren A."/>
            <person name="Chaudhuri R.R."/>
            <person name="La Ragione R."/>
            <person name="Hildebrand F."/>
            <person name="Pallen M.J."/>
        </authorList>
    </citation>
    <scope>NUCLEOTIDE SEQUENCE</scope>
    <source>
        <strain evidence="2">G3-3990</strain>
    </source>
</reference>
<accession>A0A9D9N4X2</accession>
<gene>
    <name evidence="2" type="ORF">IAA73_09945</name>
</gene>
<dbReference type="InterPro" id="IPR024975">
    <property type="entry name" value="NOV_C"/>
</dbReference>
<dbReference type="AlphaFoldDB" id="A0A9D9N4X2"/>